<evidence type="ECO:0000256" key="2">
    <source>
        <dbReference type="ARBA" id="ARBA00023043"/>
    </source>
</evidence>
<name>A0A0A9WB10_LYGHE</name>
<feature type="region of interest" description="Disordered" evidence="4">
    <location>
        <begin position="598"/>
        <end position="624"/>
    </location>
</feature>
<proteinExistence type="predicted"/>
<protein>
    <submittedName>
        <fullName evidence="5">26S proteasome non-ATPase regulatory subunit 10</fullName>
    </submittedName>
</protein>
<sequence length="624" mass="71284">PKTERTRLFIAELLVKLGKFDQAFKQFRDVKLNSSTDISKINLDLQFNVGTQFYNRGKFDEALDIFKNLLDKQLTFLKPDDRELLITKHHIGKTLERKCRYAEASSIFEEELHNARATLGNDHDDTLIASLHLALSKSMLGQFGKARSLCQTAMETINKTPGKFCTERMIWPLQKVAGVFHDQDDKYNEALEIHHFILSHQRKTLDDHHPELLKTRCNIAGTSIELQLNDKALTILLEILPKFQKTFGPNNPETMRVTQMLAETYTKKGQFHKSFSLFEELLKYQKSTLGDYHYDTIKTEYNLGLVNYEMRNHEQALELLQDVSKKSRTLQMHPTDPIKMNLQFCIEMITREKEKYSRLPKKDSKLNTADGYGDFKNKNVNTTLLAEVHDNNKEKLDKLLKQGGDVNSSDQNKRTLLHHAVDLGNIDIVNLLLKHGADVTRVTDKGNTPLHIATIRGHKNIVETLLQYKRIDNSYDFINTKTTVGGTTSLHVAAERGHFDIVVSLLRHGATFDIRNNKGKTPLDLAKEDDSVAFLRLVAEMFECAAKGDTAMISKMGPMNPHQKSALMNARNFNEMTLIQTALSNNHKELALALSNHMEGESGCKESDKLKTRPKKNKKKKRKK</sequence>
<dbReference type="PROSITE" id="PS50088">
    <property type="entry name" value="ANK_REPEAT"/>
    <property type="match status" value="3"/>
</dbReference>
<accession>A0A0A9WB10</accession>
<dbReference type="EMBL" id="GBHO01038615">
    <property type="protein sequence ID" value="JAG04989.1"/>
    <property type="molecule type" value="Transcribed_RNA"/>
</dbReference>
<gene>
    <name evidence="5" type="primary">psmD10</name>
    <name evidence="5" type="ORF">CM83_56741</name>
</gene>
<dbReference type="SUPFAM" id="SSF48452">
    <property type="entry name" value="TPR-like"/>
    <property type="match status" value="2"/>
</dbReference>
<feature type="repeat" description="ANK" evidence="3">
    <location>
        <begin position="412"/>
        <end position="444"/>
    </location>
</feature>
<dbReference type="Gene3D" id="1.25.40.10">
    <property type="entry name" value="Tetratricopeptide repeat domain"/>
    <property type="match status" value="2"/>
</dbReference>
<dbReference type="Pfam" id="PF12796">
    <property type="entry name" value="Ank_2"/>
    <property type="match status" value="1"/>
</dbReference>
<dbReference type="AlphaFoldDB" id="A0A0A9WB10"/>
<dbReference type="Pfam" id="PF13424">
    <property type="entry name" value="TPR_12"/>
    <property type="match status" value="2"/>
</dbReference>
<evidence type="ECO:0000256" key="3">
    <source>
        <dbReference type="PROSITE-ProRule" id="PRU00023"/>
    </source>
</evidence>
<keyword evidence="2 3" id="KW-0040">ANK repeat</keyword>
<dbReference type="PROSITE" id="PS50297">
    <property type="entry name" value="ANK_REP_REGION"/>
    <property type="match status" value="3"/>
</dbReference>
<feature type="non-terminal residue" evidence="5">
    <location>
        <position position="1"/>
    </location>
</feature>
<dbReference type="SUPFAM" id="SSF48403">
    <property type="entry name" value="Ankyrin repeat"/>
    <property type="match status" value="1"/>
</dbReference>
<evidence type="ECO:0000256" key="1">
    <source>
        <dbReference type="ARBA" id="ARBA00022737"/>
    </source>
</evidence>
<evidence type="ECO:0000256" key="4">
    <source>
        <dbReference type="SAM" id="MobiDB-lite"/>
    </source>
</evidence>
<reference evidence="5" key="2">
    <citation type="submission" date="2014-07" db="EMBL/GenBank/DDBJ databases">
        <authorList>
            <person name="Hull J."/>
        </authorList>
    </citation>
    <scope>NUCLEOTIDE SEQUENCE</scope>
</reference>
<feature type="compositionally biased region" description="Basic residues" evidence="4">
    <location>
        <begin position="612"/>
        <end position="624"/>
    </location>
</feature>
<feature type="repeat" description="ANK" evidence="3">
    <location>
        <begin position="485"/>
        <end position="517"/>
    </location>
</feature>
<dbReference type="PANTHER" id="PTHR24126">
    <property type="entry name" value="ANKYRIN REPEAT, PH AND SEC7 DOMAIN CONTAINING PROTEIN SECG-RELATED"/>
    <property type="match status" value="1"/>
</dbReference>
<dbReference type="InterPro" id="IPR019734">
    <property type="entry name" value="TPR_rpt"/>
</dbReference>
<dbReference type="SMART" id="SM00028">
    <property type="entry name" value="TPR"/>
    <property type="match status" value="5"/>
</dbReference>
<dbReference type="InterPro" id="IPR002110">
    <property type="entry name" value="Ankyrin_rpt"/>
</dbReference>
<keyword evidence="1" id="KW-0677">Repeat</keyword>
<dbReference type="InterPro" id="IPR011990">
    <property type="entry name" value="TPR-like_helical_dom_sf"/>
</dbReference>
<reference evidence="5" key="1">
    <citation type="journal article" date="2014" name="PLoS ONE">
        <title>Transcriptome-Based Identification of ABC Transporters in the Western Tarnished Plant Bug Lygus hesperus.</title>
        <authorList>
            <person name="Hull J.J."/>
            <person name="Chaney K."/>
            <person name="Geib S.M."/>
            <person name="Fabrick J.A."/>
            <person name="Brent C.S."/>
            <person name="Walsh D."/>
            <person name="Lavine L.C."/>
        </authorList>
    </citation>
    <scope>NUCLEOTIDE SEQUENCE</scope>
</reference>
<dbReference type="Gene3D" id="1.25.40.20">
    <property type="entry name" value="Ankyrin repeat-containing domain"/>
    <property type="match status" value="1"/>
</dbReference>
<feature type="repeat" description="ANK" evidence="3">
    <location>
        <begin position="445"/>
        <end position="467"/>
    </location>
</feature>
<feature type="compositionally biased region" description="Basic and acidic residues" evidence="4">
    <location>
        <begin position="598"/>
        <end position="611"/>
    </location>
</feature>
<dbReference type="SMART" id="SM00248">
    <property type="entry name" value="ANK"/>
    <property type="match status" value="5"/>
</dbReference>
<dbReference type="InterPro" id="IPR036770">
    <property type="entry name" value="Ankyrin_rpt-contain_sf"/>
</dbReference>
<keyword evidence="5" id="KW-0647">Proteasome</keyword>
<dbReference type="Pfam" id="PF13857">
    <property type="entry name" value="Ank_5"/>
    <property type="match status" value="1"/>
</dbReference>
<organism evidence="5">
    <name type="scientific">Lygus hesperus</name>
    <name type="common">Western plant bug</name>
    <dbReference type="NCBI Taxonomy" id="30085"/>
    <lineage>
        <taxon>Eukaryota</taxon>
        <taxon>Metazoa</taxon>
        <taxon>Ecdysozoa</taxon>
        <taxon>Arthropoda</taxon>
        <taxon>Hexapoda</taxon>
        <taxon>Insecta</taxon>
        <taxon>Pterygota</taxon>
        <taxon>Neoptera</taxon>
        <taxon>Paraneoptera</taxon>
        <taxon>Hemiptera</taxon>
        <taxon>Heteroptera</taxon>
        <taxon>Panheteroptera</taxon>
        <taxon>Cimicomorpha</taxon>
        <taxon>Miridae</taxon>
        <taxon>Mirini</taxon>
        <taxon>Lygus</taxon>
    </lineage>
</organism>
<dbReference type="GO" id="GO:0000502">
    <property type="term" value="C:proteasome complex"/>
    <property type="evidence" value="ECO:0007669"/>
    <property type="project" value="UniProtKB-KW"/>
</dbReference>
<evidence type="ECO:0000313" key="5">
    <source>
        <dbReference type="EMBL" id="JAG04989.1"/>
    </source>
</evidence>